<dbReference type="FunFam" id="2.40.10.10:FF:000078">
    <property type="entry name" value="Serine protease H137"/>
    <property type="match status" value="1"/>
</dbReference>
<dbReference type="SUPFAM" id="SSF50494">
    <property type="entry name" value="Trypsin-like serine proteases"/>
    <property type="match status" value="2"/>
</dbReference>
<keyword evidence="11" id="KW-1185">Reference proteome</keyword>
<accession>B4HSF4</accession>
<keyword evidence="6" id="KW-0865">Zymogen</keyword>
<dbReference type="GO" id="GO:0046872">
    <property type="term" value="F:metal ion binding"/>
    <property type="evidence" value="ECO:0007669"/>
    <property type="project" value="UniProtKB-KW"/>
</dbReference>
<keyword evidence="1" id="KW-0645">Protease</keyword>
<keyword evidence="7" id="KW-1015">Disulfide bond</keyword>
<evidence type="ECO:0000259" key="9">
    <source>
        <dbReference type="PROSITE" id="PS50240"/>
    </source>
</evidence>
<evidence type="ECO:0000256" key="2">
    <source>
        <dbReference type="ARBA" id="ARBA00022723"/>
    </source>
</evidence>
<organism evidence="11">
    <name type="scientific">Drosophila sechellia</name>
    <name type="common">Fruit fly</name>
    <dbReference type="NCBI Taxonomy" id="7238"/>
    <lineage>
        <taxon>Eukaryota</taxon>
        <taxon>Metazoa</taxon>
        <taxon>Ecdysozoa</taxon>
        <taxon>Arthropoda</taxon>
        <taxon>Hexapoda</taxon>
        <taxon>Insecta</taxon>
        <taxon>Pterygota</taxon>
        <taxon>Neoptera</taxon>
        <taxon>Endopterygota</taxon>
        <taxon>Diptera</taxon>
        <taxon>Brachycera</taxon>
        <taxon>Muscomorpha</taxon>
        <taxon>Ephydroidea</taxon>
        <taxon>Drosophilidae</taxon>
        <taxon>Drosophila</taxon>
        <taxon>Sophophora</taxon>
    </lineage>
</organism>
<evidence type="ECO:0000256" key="8">
    <source>
        <dbReference type="ARBA" id="ARBA00024195"/>
    </source>
</evidence>
<dbReference type="PANTHER" id="PTHR24256">
    <property type="entry name" value="TRYPTASE-RELATED"/>
    <property type="match status" value="1"/>
</dbReference>
<sequence>MYNQQNNESHFSNNEQYGVAVAIQNSMSYPNNGVNDIGLLRLYGEVTYNAHIRPICIILDHVVSSAPFERLKAFGWLQQRSEASSQVRQTVYLSQKKPFECHRNGQLLPINEGQFCAGNNDMSFCDTCGGDSGGPLVANLPYRGESVAVQVGIVSYGSMECNSNGAYTDVMQYKDWMRAIIAPTTKIQQLFYEKCGSTWSGGIDVLHFEVPVINRNFTGSLITDRFVITVASAFLRNPIEIKVKSVYFTSFDVKAVIRHREFGTSPMKDNIAIMELSKPVPISHFISTICLDLNMNARTSLTAILYSTNKDVLGAQKVHFDQISSSECSKMIQLQLQPSQFCVTKPRSDFKFHLPGSVLGTYDTINKDKKFLLLGMISFIKNDLIVFTNVTSYKDWIRLVTKTQQ</sequence>
<evidence type="ECO:0000256" key="5">
    <source>
        <dbReference type="ARBA" id="ARBA00022837"/>
    </source>
</evidence>
<protein>
    <submittedName>
        <fullName evidence="10">GM20120</fullName>
    </submittedName>
</protein>
<feature type="domain" description="Peptidase S1" evidence="9">
    <location>
        <begin position="199"/>
        <end position="402"/>
    </location>
</feature>
<evidence type="ECO:0000256" key="7">
    <source>
        <dbReference type="ARBA" id="ARBA00023157"/>
    </source>
</evidence>
<keyword evidence="4" id="KW-0720">Serine protease</keyword>
<dbReference type="AlphaFoldDB" id="B4HSF4"/>
<gene>
    <name evidence="10" type="primary">Dsec\GM20120</name>
    <name evidence="10" type="ORF">Dsec_GM20120</name>
</gene>
<dbReference type="MEROPS" id="S01.A46"/>
<keyword evidence="3" id="KW-0378">Hydrolase</keyword>
<evidence type="ECO:0000256" key="6">
    <source>
        <dbReference type="ARBA" id="ARBA00023145"/>
    </source>
</evidence>
<dbReference type="EMBL" id="CH480816">
    <property type="protein sequence ID" value="EDW48032.1"/>
    <property type="molecule type" value="Genomic_DNA"/>
</dbReference>
<evidence type="ECO:0000313" key="11">
    <source>
        <dbReference type="Proteomes" id="UP000001292"/>
    </source>
</evidence>
<dbReference type="SMART" id="SM00020">
    <property type="entry name" value="Tryp_SPc"/>
    <property type="match status" value="1"/>
</dbReference>
<dbReference type="PROSITE" id="PS00135">
    <property type="entry name" value="TRYPSIN_SER"/>
    <property type="match status" value="1"/>
</dbReference>
<dbReference type="Proteomes" id="UP000001292">
    <property type="component" value="Unassembled WGS sequence"/>
</dbReference>
<dbReference type="OMA" id="FECHRNG"/>
<dbReference type="InterPro" id="IPR033116">
    <property type="entry name" value="TRYPSIN_SER"/>
</dbReference>
<dbReference type="GO" id="GO:0004252">
    <property type="term" value="F:serine-type endopeptidase activity"/>
    <property type="evidence" value="ECO:0007669"/>
    <property type="project" value="InterPro"/>
</dbReference>
<dbReference type="Gene3D" id="2.40.10.10">
    <property type="entry name" value="Trypsin-like serine proteases"/>
    <property type="match status" value="3"/>
</dbReference>
<dbReference type="InterPro" id="IPR051487">
    <property type="entry name" value="Ser/Thr_Proteases_Immune/Dev"/>
</dbReference>
<evidence type="ECO:0000256" key="1">
    <source>
        <dbReference type="ARBA" id="ARBA00022670"/>
    </source>
</evidence>
<dbReference type="PhylomeDB" id="B4HSF4"/>
<dbReference type="InterPro" id="IPR043504">
    <property type="entry name" value="Peptidase_S1_PA_chymotrypsin"/>
</dbReference>
<dbReference type="PROSITE" id="PS50240">
    <property type="entry name" value="TRYPSIN_DOM"/>
    <property type="match status" value="2"/>
</dbReference>
<keyword evidence="5" id="KW-0106">Calcium</keyword>
<proteinExistence type="inferred from homology"/>
<dbReference type="InterPro" id="IPR009003">
    <property type="entry name" value="Peptidase_S1_PA"/>
</dbReference>
<comment type="similarity">
    <text evidence="8">Belongs to the peptidase S1 family. CLIP subfamily.</text>
</comment>
<name>B4HSF4_DROSE</name>
<dbReference type="GO" id="GO:0006508">
    <property type="term" value="P:proteolysis"/>
    <property type="evidence" value="ECO:0007669"/>
    <property type="project" value="UniProtKB-KW"/>
</dbReference>
<dbReference type="Pfam" id="PF00089">
    <property type="entry name" value="Trypsin"/>
    <property type="match status" value="2"/>
</dbReference>
<dbReference type="HOGENOM" id="CLU_004497_6_2_1"/>
<dbReference type="KEGG" id="dse:6609330"/>
<dbReference type="InterPro" id="IPR001254">
    <property type="entry name" value="Trypsin_dom"/>
</dbReference>
<evidence type="ECO:0000256" key="3">
    <source>
        <dbReference type="ARBA" id="ARBA00022801"/>
    </source>
</evidence>
<evidence type="ECO:0000256" key="4">
    <source>
        <dbReference type="ARBA" id="ARBA00022825"/>
    </source>
</evidence>
<dbReference type="SMR" id="B4HSF4"/>
<evidence type="ECO:0000313" key="10">
    <source>
        <dbReference type="EMBL" id="EDW48032.1"/>
    </source>
</evidence>
<reference evidence="10 11" key="1">
    <citation type="journal article" date="2007" name="Nature">
        <title>Evolution of genes and genomes on the Drosophila phylogeny.</title>
        <authorList>
            <consortium name="Drosophila 12 Genomes Consortium"/>
            <person name="Clark A.G."/>
            <person name="Eisen M.B."/>
            <person name="Smith D.R."/>
            <person name="Bergman C.M."/>
            <person name="Oliver B."/>
            <person name="Markow T.A."/>
            <person name="Kaufman T.C."/>
            <person name="Kellis M."/>
            <person name="Gelbart W."/>
            <person name="Iyer V.N."/>
            <person name="Pollard D.A."/>
            <person name="Sackton T.B."/>
            <person name="Larracuente A.M."/>
            <person name="Singh N.D."/>
            <person name="Abad J.P."/>
            <person name="Abt D.N."/>
            <person name="Adryan B."/>
            <person name="Aguade M."/>
            <person name="Akashi H."/>
            <person name="Anderson W.W."/>
            <person name="Aquadro C.F."/>
            <person name="Ardell D.H."/>
            <person name="Arguello R."/>
            <person name="Artieri C.G."/>
            <person name="Barbash D.A."/>
            <person name="Barker D."/>
            <person name="Barsanti P."/>
            <person name="Batterham P."/>
            <person name="Batzoglou S."/>
            <person name="Begun D."/>
            <person name="Bhutkar A."/>
            <person name="Blanco E."/>
            <person name="Bosak S.A."/>
            <person name="Bradley R.K."/>
            <person name="Brand A.D."/>
            <person name="Brent M.R."/>
            <person name="Brooks A.N."/>
            <person name="Brown R.H."/>
            <person name="Butlin R.K."/>
            <person name="Caggese C."/>
            <person name="Calvi B.R."/>
            <person name="Bernardo de Carvalho A."/>
            <person name="Caspi A."/>
            <person name="Castrezana S."/>
            <person name="Celniker S.E."/>
            <person name="Chang J.L."/>
            <person name="Chapple C."/>
            <person name="Chatterji S."/>
            <person name="Chinwalla A."/>
            <person name="Civetta A."/>
            <person name="Clifton S.W."/>
            <person name="Comeron J.M."/>
            <person name="Costello J.C."/>
            <person name="Coyne J.A."/>
            <person name="Daub J."/>
            <person name="David R.G."/>
            <person name="Delcher A.L."/>
            <person name="Delehaunty K."/>
            <person name="Do C.B."/>
            <person name="Ebling H."/>
            <person name="Edwards K."/>
            <person name="Eickbush T."/>
            <person name="Evans J.D."/>
            <person name="Filipski A."/>
            <person name="Findeiss S."/>
            <person name="Freyhult E."/>
            <person name="Fulton L."/>
            <person name="Fulton R."/>
            <person name="Garcia A.C."/>
            <person name="Gardiner A."/>
            <person name="Garfield D.A."/>
            <person name="Garvin B.E."/>
            <person name="Gibson G."/>
            <person name="Gilbert D."/>
            <person name="Gnerre S."/>
            <person name="Godfrey J."/>
            <person name="Good R."/>
            <person name="Gotea V."/>
            <person name="Gravely B."/>
            <person name="Greenberg A.J."/>
            <person name="Griffiths-Jones S."/>
            <person name="Gross S."/>
            <person name="Guigo R."/>
            <person name="Gustafson E.A."/>
            <person name="Haerty W."/>
            <person name="Hahn M.W."/>
            <person name="Halligan D.L."/>
            <person name="Halpern A.L."/>
            <person name="Halter G.M."/>
            <person name="Han M.V."/>
            <person name="Heger A."/>
            <person name="Hillier L."/>
            <person name="Hinrichs A.S."/>
            <person name="Holmes I."/>
            <person name="Hoskins R.A."/>
            <person name="Hubisz M.J."/>
            <person name="Hultmark D."/>
            <person name="Huntley M.A."/>
            <person name="Jaffe D.B."/>
            <person name="Jagadeeshan S."/>
            <person name="Jeck W.R."/>
            <person name="Johnson J."/>
            <person name="Jones C.D."/>
            <person name="Jordan W.C."/>
            <person name="Karpen G.H."/>
            <person name="Kataoka E."/>
            <person name="Keightley P.D."/>
            <person name="Kheradpour P."/>
            <person name="Kirkness E.F."/>
            <person name="Koerich L.B."/>
            <person name="Kristiansen K."/>
            <person name="Kudrna D."/>
            <person name="Kulathinal R.J."/>
            <person name="Kumar S."/>
            <person name="Kwok R."/>
            <person name="Lander E."/>
            <person name="Langley C.H."/>
            <person name="Lapoint R."/>
            <person name="Lazzaro B.P."/>
            <person name="Lee S.J."/>
            <person name="Levesque L."/>
            <person name="Li R."/>
            <person name="Lin C.F."/>
            <person name="Lin M.F."/>
            <person name="Lindblad-Toh K."/>
            <person name="Llopart A."/>
            <person name="Long M."/>
            <person name="Low L."/>
            <person name="Lozovsky E."/>
            <person name="Lu J."/>
            <person name="Luo M."/>
            <person name="Machado C.A."/>
            <person name="Makalowski W."/>
            <person name="Marzo M."/>
            <person name="Matsuda M."/>
            <person name="Matzkin L."/>
            <person name="McAllister B."/>
            <person name="McBride C.S."/>
            <person name="McKernan B."/>
            <person name="McKernan K."/>
            <person name="Mendez-Lago M."/>
            <person name="Minx P."/>
            <person name="Mollenhauer M.U."/>
            <person name="Montooth K."/>
            <person name="Mount S.M."/>
            <person name="Mu X."/>
            <person name="Myers E."/>
            <person name="Negre B."/>
            <person name="Newfeld S."/>
            <person name="Nielsen R."/>
            <person name="Noor M.A."/>
            <person name="O'Grady P."/>
            <person name="Pachter L."/>
            <person name="Papaceit M."/>
            <person name="Parisi M.J."/>
            <person name="Parisi M."/>
            <person name="Parts L."/>
            <person name="Pedersen J.S."/>
            <person name="Pesole G."/>
            <person name="Phillippy A.M."/>
            <person name="Ponting C.P."/>
            <person name="Pop M."/>
            <person name="Porcelli D."/>
            <person name="Powell J.R."/>
            <person name="Prohaska S."/>
            <person name="Pruitt K."/>
            <person name="Puig M."/>
            <person name="Quesneville H."/>
            <person name="Ram K.R."/>
            <person name="Rand D."/>
            <person name="Rasmussen M.D."/>
            <person name="Reed L.K."/>
            <person name="Reenan R."/>
            <person name="Reily A."/>
            <person name="Remington K.A."/>
            <person name="Rieger T.T."/>
            <person name="Ritchie M.G."/>
            <person name="Robin C."/>
            <person name="Rogers Y.H."/>
            <person name="Rohde C."/>
            <person name="Rozas J."/>
            <person name="Rubenfield M.J."/>
            <person name="Ruiz A."/>
            <person name="Russo S."/>
            <person name="Salzberg S.L."/>
            <person name="Sanchez-Gracia A."/>
            <person name="Saranga D.J."/>
            <person name="Sato H."/>
            <person name="Schaeffer S.W."/>
            <person name="Schatz M.C."/>
            <person name="Schlenke T."/>
            <person name="Schwartz R."/>
            <person name="Segarra C."/>
            <person name="Singh R.S."/>
            <person name="Sirot L."/>
            <person name="Sirota M."/>
            <person name="Sisneros N.B."/>
            <person name="Smith C.D."/>
            <person name="Smith T.F."/>
            <person name="Spieth J."/>
            <person name="Stage D.E."/>
            <person name="Stark A."/>
            <person name="Stephan W."/>
            <person name="Strausberg R.L."/>
            <person name="Strempel S."/>
            <person name="Sturgill D."/>
            <person name="Sutton G."/>
            <person name="Sutton G.G."/>
            <person name="Tao W."/>
            <person name="Teichmann S."/>
            <person name="Tobari Y.N."/>
            <person name="Tomimura Y."/>
            <person name="Tsolas J.M."/>
            <person name="Valente V.L."/>
            <person name="Venter E."/>
            <person name="Venter J.C."/>
            <person name="Vicario S."/>
            <person name="Vieira F.G."/>
            <person name="Vilella A.J."/>
            <person name="Villasante A."/>
            <person name="Walenz B."/>
            <person name="Wang J."/>
            <person name="Wasserman M."/>
            <person name="Watts T."/>
            <person name="Wilson D."/>
            <person name="Wilson R.K."/>
            <person name="Wing R.A."/>
            <person name="Wolfner M.F."/>
            <person name="Wong A."/>
            <person name="Wong G.K."/>
            <person name="Wu C.I."/>
            <person name="Wu G."/>
            <person name="Yamamoto D."/>
            <person name="Yang H.P."/>
            <person name="Yang S.P."/>
            <person name="Yorke J.A."/>
            <person name="Yoshida K."/>
            <person name="Zdobnov E."/>
            <person name="Zhang P."/>
            <person name="Zhang Y."/>
            <person name="Zimin A.V."/>
            <person name="Baldwin J."/>
            <person name="Abdouelleil A."/>
            <person name="Abdulkadir J."/>
            <person name="Abebe A."/>
            <person name="Abera B."/>
            <person name="Abreu J."/>
            <person name="Acer S.C."/>
            <person name="Aftuck L."/>
            <person name="Alexander A."/>
            <person name="An P."/>
            <person name="Anderson E."/>
            <person name="Anderson S."/>
            <person name="Arachi H."/>
            <person name="Azer M."/>
            <person name="Bachantsang P."/>
            <person name="Barry A."/>
            <person name="Bayul T."/>
            <person name="Berlin A."/>
            <person name="Bessette D."/>
            <person name="Bloom T."/>
            <person name="Blye J."/>
            <person name="Boguslavskiy L."/>
            <person name="Bonnet C."/>
            <person name="Boukhgalter B."/>
            <person name="Bourzgui I."/>
            <person name="Brown A."/>
            <person name="Cahill P."/>
            <person name="Channer S."/>
            <person name="Cheshatsang Y."/>
            <person name="Chuda L."/>
            <person name="Citroen M."/>
            <person name="Collymore A."/>
            <person name="Cooke P."/>
            <person name="Costello M."/>
            <person name="D'Aco K."/>
            <person name="Daza R."/>
            <person name="De Haan G."/>
            <person name="DeGray S."/>
            <person name="DeMaso C."/>
            <person name="Dhargay N."/>
            <person name="Dooley K."/>
            <person name="Dooley E."/>
            <person name="Doricent M."/>
            <person name="Dorje P."/>
            <person name="Dorjee K."/>
            <person name="Dupes A."/>
            <person name="Elong R."/>
            <person name="Falk J."/>
            <person name="Farina A."/>
            <person name="Faro S."/>
            <person name="Ferguson D."/>
            <person name="Fisher S."/>
            <person name="Foley C.D."/>
            <person name="Franke A."/>
            <person name="Friedrich D."/>
            <person name="Gadbois L."/>
            <person name="Gearin G."/>
            <person name="Gearin C.R."/>
            <person name="Giannoukos G."/>
            <person name="Goode T."/>
            <person name="Graham J."/>
            <person name="Grandbois E."/>
            <person name="Grewal S."/>
            <person name="Gyaltsen K."/>
            <person name="Hafez N."/>
            <person name="Hagos B."/>
            <person name="Hall J."/>
            <person name="Henson C."/>
            <person name="Hollinger A."/>
            <person name="Honan T."/>
            <person name="Huard M.D."/>
            <person name="Hughes L."/>
            <person name="Hurhula B."/>
            <person name="Husby M.E."/>
            <person name="Kamat A."/>
            <person name="Kanga B."/>
            <person name="Kashin S."/>
            <person name="Khazanovich D."/>
            <person name="Kisner P."/>
            <person name="Lance K."/>
            <person name="Lara M."/>
            <person name="Lee W."/>
            <person name="Lennon N."/>
            <person name="Letendre F."/>
            <person name="LeVine R."/>
            <person name="Lipovsky A."/>
            <person name="Liu X."/>
            <person name="Liu J."/>
            <person name="Liu S."/>
            <person name="Lokyitsang T."/>
            <person name="Lokyitsang Y."/>
            <person name="Lubonja R."/>
            <person name="Lui A."/>
            <person name="MacDonald P."/>
            <person name="Magnisalis V."/>
            <person name="Maru K."/>
            <person name="Matthews C."/>
            <person name="McCusker W."/>
            <person name="McDonough S."/>
            <person name="Mehta T."/>
            <person name="Meldrim J."/>
            <person name="Meneus L."/>
            <person name="Mihai O."/>
            <person name="Mihalev A."/>
            <person name="Mihova T."/>
            <person name="Mittelman R."/>
            <person name="Mlenga V."/>
            <person name="Montmayeur A."/>
            <person name="Mulrain L."/>
            <person name="Navidi A."/>
            <person name="Naylor J."/>
            <person name="Negash T."/>
            <person name="Nguyen T."/>
            <person name="Nguyen N."/>
            <person name="Nicol R."/>
            <person name="Norbu C."/>
            <person name="Norbu N."/>
            <person name="Novod N."/>
            <person name="O'Neill B."/>
            <person name="Osman S."/>
            <person name="Markiewicz E."/>
            <person name="Oyono O.L."/>
            <person name="Patti C."/>
            <person name="Phunkhang P."/>
            <person name="Pierre F."/>
            <person name="Priest M."/>
            <person name="Raghuraman S."/>
            <person name="Rege F."/>
            <person name="Reyes R."/>
            <person name="Rise C."/>
            <person name="Rogov P."/>
            <person name="Ross K."/>
            <person name="Ryan E."/>
            <person name="Settipalli S."/>
            <person name="Shea T."/>
            <person name="Sherpa N."/>
            <person name="Shi L."/>
            <person name="Shih D."/>
            <person name="Sparrow T."/>
            <person name="Spaulding J."/>
            <person name="Stalker J."/>
            <person name="Stange-Thomann N."/>
            <person name="Stavropoulos S."/>
            <person name="Stone C."/>
            <person name="Strader C."/>
            <person name="Tesfaye S."/>
            <person name="Thomson T."/>
            <person name="Thoulutsang Y."/>
            <person name="Thoulutsang D."/>
            <person name="Topham K."/>
            <person name="Topping I."/>
            <person name="Tsamla T."/>
            <person name="Vassiliev H."/>
            <person name="Vo A."/>
            <person name="Wangchuk T."/>
            <person name="Wangdi T."/>
            <person name="Weiand M."/>
            <person name="Wilkinson J."/>
            <person name="Wilson A."/>
            <person name="Yadav S."/>
            <person name="Young G."/>
            <person name="Yu Q."/>
            <person name="Zembek L."/>
            <person name="Zhong D."/>
            <person name="Zimmer A."/>
            <person name="Zwirko Z."/>
            <person name="Jaffe D.B."/>
            <person name="Alvarez P."/>
            <person name="Brockman W."/>
            <person name="Butler J."/>
            <person name="Chin C."/>
            <person name="Gnerre S."/>
            <person name="Grabherr M."/>
            <person name="Kleber M."/>
            <person name="Mauceli E."/>
            <person name="MacCallum I."/>
        </authorList>
    </citation>
    <scope>NUCLEOTIDE SEQUENCE [LARGE SCALE GENOMIC DNA]</scope>
    <source>
        <strain evidence="11">Rob3c / Tucson 14021-0248.25</strain>
    </source>
</reference>
<feature type="domain" description="Peptidase S1" evidence="9">
    <location>
        <begin position="1"/>
        <end position="182"/>
    </location>
</feature>
<dbReference type="STRING" id="7238.B4HSF4"/>
<keyword evidence="2" id="KW-0479">Metal-binding</keyword>